<accession>A0A6T5UIG5</accession>
<dbReference type="EMBL" id="HBHB01002415">
    <property type="protein sequence ID" value="CAD9649639.1"/>
    <property type="molecule type" value="Transcribed_RNA"/>
</dbReference>
<feature type="transmembrane region" description="Helical" evidence="3">
    <location>
        <begin position="42"/>
        <end position="63"/>
    </location>
</feature>
<protein>
    <recommendedName>
        <fullName evidence="7">Protein YOP1</fullName>
    </recommendedName>
</protein>
<gene>
    <name evidence="4" type="ORF">LABB0372_LOCUS1092</name>
    <name evidence="5" type="ORF">LABB0372_LOCUS1094</name>
    <name evidence="6" type="ORF">LABB0372_LOCUS1095</name>
</gene>
<dbReference type="EMBL" id="HBHB01002411">
    <property type="protein sequence ID" value="CAD9649636.1"/>
    <property type="molecule type" value="Transcribed_RNA"/>
</dbReference>
<sequence>MAISIVPFLGFLSFLTQIVYPLVVSIKTLFDREAQFPEVAQWCLYWIIYSLWNFLQTNVFFIFVEYIPLFLEAKFVVFLWLVYPEFKGAGWLWFNLLEQPYQVVDNKISDQVDTKLQAVLNFVSSQTSSEGKGSVEQLRPSSVGTPMKPTAVDTTETKSSVMAS</sequence>
<dbReference type="Pfam" id="PF03134">
    <property type="entry name" value="TB2_DP1_HVA22"/>
    <property type="match status" value="1"/>
</dbReference>
<keyword evidence="3" id="KW-1133">Transmembrane helix</keyword>
<reference evidence="4" key="1">
    <citation type="submission" date="2021-01" db="EMBL/GenBank/DDBJ databases">
        <authorList>
            <person name="Corre E."/>
            <person name="Pelletier E."/>
            <person name="Niang G."/>
            <person name="Scheremetjew M."/>
            <person name="Finn R."/>
            <person name="Kale V."/>
            <person name="Holt S."/>
            <person name="Cochrane G."/>
            <person name="Meng A."/>
            <person name="Brown T."/>
            <person name="Cohen L."/>
        </authorList>
    </citation>
    <scope>NUCLEOTIDE SEQUENCE</scope>
    <source>
        <strain evidence="4">Grappler Inlet BC</strain>
    </source>
</reference>
<evidence type="ECO:0000256" key="3">
    <source>
        <dbReference type="SAM" id="Phobius"/>
    </source>
</evidence>
<dbReference type="InterPro" id="IPR004345">
    <property type="entry name" value="TB2_DP1_HVA22"/>
</dbReference>
<evidence type="ECO:0000313" key="4">
    <source>
        <dbReference type="EMBL" id="CAD9649636.1"/>
    </source>
</evidence>
<organism evidence="4">
    <name type="scientific">Lankesteria abbotti</name>
    <dbReference type="NCBI Taxonomy" id="340204"/>
    <lineage>
        <taxon>Eukaryota</taxon>
        <taxon>Sar</taxon>
        <taxon>Alveolata</taxon>
        <taxon>Apicomplexa</taxon>
        <taxon>Conoidasida</taxon>
        <taxon>Gregarinasina</taxon>
        <taxon>Eugregarinorida</taxon>
        <taxon>Lecudinidae</taxon>
        <taxon>Lankesteria</taxon>
    </lineage>
</organism>
<feature type="transmembrane region" description="Helical" evidence="3">
    <location>
        <begin position="6"/>
        <end position="30"/>
    </location>
</feature>
<name>A0A6T5UIG5_9APIC</name>
<comment type="subcellular location">
    <subcellularLocation>
        <location evidence="1">Membrane</location>
        <topology evidence="1">Multi-pass membrane protein</topology>
    </subcellularLocation>
</comment>
<evidence type="ECO:0000313" key="6">
    <source>
        <dbReference type="EMBL" id="CAD9649639.1"/>
    </source>
</evidence>
<evidence type="ECO:0008006" key="7">
    <source>
        <dbReference type="Google" id="ProtNLM"/>
    </source>
</evidence>
<dbReference type="PANTHER" id="PTHR12300">
    <property type="entry name" value="HVA22-LIKE PROTEINS"/>
    <property type="match status" value="1"/>
</dbReference>
<evidence type="ECO:0000313" key="5">
    <source>
        <dbReference type="EMBL" id="CAD9649638.1"/>
    </source>
</evidence>
<dbReference type="GO" id="GO:0016020">
    <property type="term" value="C:membrane"/>
    <property type="evidence" value="ECO:0007669"/>
    <property type="project" value="UniProtKB-SubCell"/>
</dbReference>
<keyword evidence="3" id="KW-0472">Membrane</keyword>
<comment type="similarity">
    <text evidence="1">Belongs to the DP1 family.</text>
</comment>
<keyword evidence="3" id="KW-0812">Transmembrane</keyword>
<dbReference type="EMBL" id="HBHB01002413">
    <property type="protein sequence ID" value="CAD9649638.1"/>
    <property type="molecule type" value="Transcribed_RNA"/>
</dbReference>
<dbReference type="AlphaFoldDB" id="A0A6T5UIG5"/>
<feature type="compositionally biased region" description="Polar residues" evidence="2">
    <location>
        <begin position="152"/>
        <end position="164"/>
    </location>
</feature>
<feature type="transmembrane region" description="Helical" evidence="3">
    <location>
        <begin position="75"/>
        <end position="94"/>
    </location>
</feature>
<evidence type="ECO:0000256" key="1">
    <source>
        <dbReference type="RuleBase" id="RU362006"/>
    </source>
</evidence>
<proteinExistence type="inferred from homology"/>
<feature type="region of interest" description="Disordered" evidence="2">
    <location>
        <begin position="127"/>
        <end position="164"/>
    </location>
</feature>
<evidence type="ECO:0000256" key="2">
    <source>
        <dbReference type="SAM" id="MobiDB-lite"/>
    </source>
</evidence>